<feature type="compositionally biased region" description="Low complexity" evidence="1">
    <location>
        <begin position="318"/>
        <end position="334"/>
    </location>
</feature>
<feature type="compositionally biased region" description="Low complexity" evidence="1">
    <location>
        <begin position="116"/>
        <end position="140"/>
    </location>
</feature>
<feature type="region of interest" description="Disordered" evidence="1">
    <location>
        <begin position="1"/>
        <end position="170"/>
    </location>
</feature>
<organism evidence="2 3">
    <name type="scientific">Hyphodiscus hymeniophilus</name>
    <dbReference type="NCBI Taxonomy" id="353542"/>
    <lineage>
        <taxon>Eukaryota</taxon>
        <taxon>Fungi</taxon>
        <taxon>Dikarya</taxon>
        <taxon>Ascomycota</taxon>
        <taxon>Pezizomycotina</taxon>
        <taxon>Leotiomycetes</taxon>
        <taxon>Helotiales</taxon>
        <taxon>Hyphodiscaceae</taxon>
        <taxon>Hyphodiscus</taxon>
    </lineage>
</organism>
<evidence type="ECO:0000313" key="3">
    <source>
        <dbReference type="Proteomes" id="UP000785200"/>
    </source>
</evidence>
<name>A0A9P6VQH6_9HELO</name>
<feature type="compositionally biased region" description="Low complexity" evidence="1">
    <location>
        <begin position="11"/>
        <end position="21"/>
    </location>
</feature>
<dbReference type="PANTHER" id="PTHR38703:SF1">
    <property type="entry name" value="ALLERGEN"/>
    <property type="match status" value="1"/>
</dbReference>
<feature type="compositionally biased region" description="Low complexity" evidence="1">
    <location>
        <begin position="663"/>
        <end position="675"/>
    </location>
</feature>
<proteinExistence type="predicted"/>
<accession>A0A9P6VQH6</accession>
<dbReference type="EMBL" id="VNKQ01000004">
    <property type="protein sequence ID" value="KAG0651783.1"/>
    <property type="molecule type" value="Genomic_DNA"/>
</dbReference>
<comment type="caution">
    <text evidence="2">The sequence shown here is derived from an EMBL/GenBank/DDBJ whole genome shotgun (WGS) entry which is preliminary data.</text>
</comment>
<evidence type="ECO:0000256" key="1">
    <source>
        <dbReference type="SAM" id="MobiDB-lite"/>
    </source>
</evidence>
<reference evidence="2" key="1">
    <citation type="submission" date="2019-07" db="EMBL/GenBank/DDBJ databases">
        <title>Hyphodiscus hymeniophilus genome sequencing and assembly.</title>
        <authorList>
            <person name="Kramer G."/>
            <person name="Nodwell J."/>
        </authorList>
    </citation>
    <scope>NUCLEOTIDE SEQUENCE</scope>
    <source>
        <strain evidence="2">ATCC 34498</strain>
    </source>
</reference>
<sequence length="840" mass="89922">MGIKSLFFGRNSTSSSNNNNNVKLQAAKPYDSIKASNPPIKGSYPVAGNGPNLLEQIHRSRTQRQSNVSAVAPAPIVPRRREDHPQRPNTAPHDGPPGEGPTRSRSTRRGTRDRTFSGFSMKSPPSIFSSSRRNSVTSNTDHPPPPPLPSKFIPPSNSPPSSARVSSPASREITDYVPTHGNTAAPVGFTPPFTQHKRNSSHTSHKSYVDLLDAHSTIKQTREASLHRYKASGARNYGEDVADRNIGAFGQASERDLRVDLSSPDFNYLKSVYDPQKDLVRGEPHSRVNSALGHVLGAHGSSNGDDIPASKGPPPPGTNSTSATTTGSGPRSSPKYPPRVDSVAGSYNPGPYNPGAGPVRDAHRSRPAQSNGIAAARPSSSSTTSIAEEPYRIQQVVNSTRAVTTPPIPERGRTRPTIATTTSTTSATLSNPPPVAPPTAKGPSSSYNGQTTATRSQQSSSFKPKRRSMSAASQSTVKPPTTSRPSSRRASVTFAAFQEPAEHTQTSADSTKKRMIVEGASQPPSLEGIVDLKDSVDTDVVLAVVHEHVTPRVHDIREEVVTREIHTHDVYHRVLPILETEILPTKHYVRGQDGKTLVEIPESMVSQHTVTGRLDQNWHISKPGPGMLSNGTDCEGASRASTESAPDGPVVGLARGEHDSRSTSRASVHSSSNNREPILSSKKEYISKDGVPRTEYIWRHPPVFETASGETQPVYVGAGLGDISGETRYSDENYESSAASEKGEEGLLFRDSGYGSGGMLPGLKDMNPSSPINPSTRIERTKVGRVIDQGSTGKARDPSNAEGGSLKTLRQTKERPGSGATSRTKGSVGLEDDLKNLNIK</sequence>
<dbReference type="AlphaFoldDB" id="A0A9P6VQH6"/>
<feature type="compositionally biased region" description="Low complexity" evidence="1">
    <location>
        <begin position="150"/>
        <end position="170"/>
    </location>
</feature>
<gene>
    <name evidence="2" type="ORF">D0Z07_1544</name>
</gene>
<dbReference type="Proteomes" id="UP000785200">
    <property type="component" value="Unassembled WGS sequence"/>
</dbReference>
<keyword evidence="3" id="KW-1185">Reference proteome</keyword>
<evidence type="ECO:0000313" key="2">
    <source>
        <dbReference type="EMBL" id="KAG0651783.1"/>
    </source>
</evidence>
<dbReference type="OrthoDB" id="5325276at2759"/>
<feature type="region of interest" description="Disordered" evidence="1">
    <location>
        <begin position="725"/>
        <end position="840"/>
    </location>
</feature>
<feature type="region of interest" description="Disordered" evidence="1">
    <location>
        <begin position="616"/>
        <end position="686"/>
    </location>
</feature>
<feature type="compositionally biased region" description="Polar residues" evidence="1">
    <location>
        <begin position="767"/>
        <end position="776"/>
    </location>
</feature>
<protein>
    <submittedName>
        <fullName evidence="2">Uncharacterized protein</fullName>
    </submittedName>
</protein>
<feature type="compositionally biased region" description="Low complexity" evidence="1">
    <location>
        <begin position="415"/>
        <end position="428"/>
    </location>
</feature>
<feature type="compositionally biased region" description="Low complexity" evidence="1">
    <location>
        <begin position="344"/>
        <end position="358"/>
    </location>
</feature>
<feature type="compositionally biased region" description="Low complexity" evidence="1">
    <location>
        <begin position="450"/>
        <end position="461"/>
    </location>
</feature>
<dbReference type="PANTHER" id="PTHR38703">
    <property type="entry name" value="CHROMOSOME 8, WHOLE GENOME SHOTGUN SEQUENCE"/>
    <property type="match status" value="1"/>
</dbReference>
<feature type="region of interest" description="Disordered" evidence="1">
    <location>
        <begin position="295"/>
        <end position="490"/>
    </location>
</feature>
<feature type="compositionally biased region" description="Low complexity" evidence="1">
    <location>
        <begin position="479"/>
        <end position="489"/>
    </location>
</feature>